<accession>A0ABM1YQD5</accession>
<dbReference type="GeneID" id="134286291"/>
<feature type="compositionally biased region" description="Basic and acidic residues" evidence="1">
    <location>
        <begin position="128"/>
        <end position="139"/>
    </location>
</feature>
<sequence>MAQYFYSTWCESGGLARSESVDGILAGGFADCEVHTVFEKFRGAVERRAGSRTGHIKQTAFGGTDRLIEGTVQRGLFSNRVSDILESGYKIAIGSTLVSAHKGQVRIQNSQTGRRRNSTLQVQQPNCEHGKTQPNREEMEGLQQDETQQRGSKRSLTERDDSEDEFYGFPSSAEQPLPASSELHPKSLQQQLGQHSTSQTSVLRRSSRLKKKKIDDAFVYTK</sequence>
<protein>
    <recommendedName>
        <fullName evidence="4">Secreted protein</fullName>
    </recommendedName>
</protein>
<reference evidence="3" key="1">
    <citation type="journal article" date="2015" name="Proc. Natl. Acad. Sci. U.S.A.">
        <title>Genome sequence of the Asian Tiger mosquito, Aedes albopictus, reveals insights into its biology, genetics, and evolution.</title>
        <authorList>
            <person name="Chen X.G."/>
            <person name="Jiang X."/>
            <person name="Gu J."/>
            <person name="Xu M."/>
            <person name="Wu Y."/>
            <person name="Deng Y."/>
            <person name="Zhang C."/>
            <person name="Bonizzoni M."/>
            <person name="Dermauw W."/>
            <person name="Vontas J."/>
            <person name="Armbruster P."/>
            <person name="Huang X."/>
            <person name="Yang Y."/>
            <person name="Zhang H."/>
            <person name="He W."/>
            <person name="Peng H."/>
            <person name="Liu Y."/>
            <person name="Wu K."/>
            <person name="Chen J."/>
            <person name="Lirakis M."/>
            <person name="Topalis P."/>
            <person name="Van Leeuwen T."/>
            <person name="Hall A.B."/>
            <person name="Jiang X."/>
            <person name="Thorpe C."/>
            <person name="Mueller R.L."/>
            <person name="Sun C."/>
            <person name="Waterhouse R.M."/>
            <person name="Yan G."/>
            <person name="Tu Z.J."/>
            <person name="Fang X."/>
            <person name="James A.A."/>
        </authorList>
    </citation>
    <scope>NUCLEOTIDE SEQUENCE [LARGE SCALE GENOMIC DNA]</scope>
    <source>
        <strain evidence="3">Foshan</strain>
    </source>
</reference>
<dbReference type="EnsemblMetazoa" id="AALFPA23_011212.R15847">
    <property type="protein sequence ID" value="AALFPA23_011212.P15847"/>
    <property type="gene ID" value="AALFPA23_011212"/>
</dbReference>
<evidence type="ECO:0000256" key="1">
    <source>
        <dbReference type="SAM" id="MobiDB-lite"/>
    </source>
</evidence>
<proteinExistence type="predicted"/>
<name>A0ABM1YQD5_AEDAL</name>
<evidence type="ECO:0008006" key="4">
    <source>
        <dbReference type="Google" id="ProtNLM"/>
    </source>
</evidence>
<reference evidence="2" key="2">
    <citation type="submission" date="2025-05" db="UniProtKB">
        <authorList>
            <consortium name="EnsemblMetazoa"/>
        </authorList>
    </citation>
    <scope>IDENTIFICATION</scope>
    <source>
        <strain evidence="2">Foshan</strain>
    </source>
</reference>
<dbReference type="RefSeq" id="XP_062703876.1">
    <property type="nucleotide sequence ID" value="XM_062847892.1"/>
</dbReference>
<evidence type="ECO:0000313" key="2">
    <source>
        <dbReference type="EnsemblMetazoa" id="AALFPA23_011212.P15847"/>
    </source>
</evidence>
<evidence type="ECO:0000313" key="3">
    <source>
        <dbReference type="Proteomes" id="UP000069940"/>
    </source>
</evidence>
<dbReference type="Proteomes" id="UP000069940">
    <property type="component" value="Unassembled WGS sequence"/>
</dbReference>
<organism evidence="2 3">
    <name type="scientific">Aedes albopictus</name>
    <name type="common">Asian tiger mosquito</name>
    <name type="synonym">Stegomyia albopicta</name>
    <dbReference type="NCBI Taxonomy" id="7160"/>
    <lineage>
        <taxon>Eukaryota</taxon>
        <taxon>Metazoa</taxon>
        <taxon>Ecdysozoa</taxon>
        <taxon>Arthropoda</taxon>
        <taxon>Hexapoda</taxon>
        <taxon>Insecta</taxon>
        <taxon>Pterygota</taxon>
        <taxon>Neoptera</taxon>
        <taxon>Endopterygota</taxon>
        <taxon>Diptera</taxon>
        <taxon>Nematocera</taxon>
        <taxon>Culicoidea</taxon>
        <taxon>Culicidae</taxon>
        <taxon>Culicinae</taxon>
        <taxon>Aedini</taxon>
        <taxon>Aedes</taxon>
        <taxon>Stegomyia</taxon>
    </lineage>
</organism>
<feature type="region of interest" description="Disordered" evidence="1">
    <location>
        <begin position="106"/>
        <end position="208"/>
    </location>
</feature>
<keyword evidence="3" id="KW-1185">Reference proteome</keyword>
<feature type="compositionally biased region" description="Polar residues" evidence="1">
    <location>
        <begin position="106"/>
        <end position="126"/>
    </location>
</feature>
<feature type="compositionally biased region" description="Polar residues" evidence="1">
    <location>
        <begin position="187"/>
        <end position="202"/>
    </location>
</feature>